<gene>
    <name evidence="8" type="ORF">RFI_30420</name>
</gene>
<reference evidence="8 9" key="1">
    <citation type="journal article" date="2013" name="Curr. Biol.">
        <title>The Genome of the Foraminiferan Reticulomyxa filosa.</title>
        <authorList>
            <person name="Glockner G."/>
            <person name="Hulsmann N."/>
            <person name="Schleicher M."/>
            <person name="Noegel A.A."/>
            <person name="Eichinger L."/>
            <person name="Gallinger C."/>
            <person name="Pawlowski J."/>
            <person name="Sierra R."/>
            <person name="Euteneuer U."/>
            <person name="Pillet L."/>
            <person name="Moustafa A."/>
            <person name="Platzer M."/>
            <person name="Groth M."/>
            <person name="Szafranski K."/>
            <person name="Schliwa M."/>
        </authorList>
    </citation>
    <scope>NUCLEOTIDE SEQUENCE [LARGE SCALE GENOMIC DNA]</scope>
</reference>
<evidence type="ECO:0000256" key="3">
    <source>
        <dbReference type="ARBA" id="ARBA00011890"/>
    </source>
</evidence>
<evidence type="ECO:0000256" key="1">
    <source>
        <dbReference type="ARBA" id="ARBA00004496"/>
    </source>
</evidence>
<dbReference type="OrthoDB" id="73890at2759"/>
<dbReference type="InterPro" id="IPR029063">
    <property type="entry name" value="SAM-dependent_MTases_sf"/>
</dbReference>
<dbReference type="Proteomes" id="UP000023152">
    <property type="component" value="Unassembled WGS sequence"/>
</dbReference>
<evidence type="ECO:0000256" key="5">
    <source>
        <dbReference type="ARBA" id="ARBA00022603"/>
    </source>
</evidence>
<dbReference type="Pfam" id="PF01135">
    <property type="entry name" value="PCMT"/>
    <property type="match status" value="1"/>
</dbReference>
<protein>
    <recommendedName>
        <fullName evidence="3">protein-L-isoaspartate(D-aspartate) O-methyltransferase</fullName>
        <ecNumber evidence="3">2.1.1.77</ecNumber>
    </recommendedName>
</protein>
<comment type="similarity">
    <text evidence="2">Belongs to the methyltransferase superfamily. L-isoaspartyl/D-aspartyl protein methyltransferase family.</text>
</comment>
<evidence type="ECO:0000256" key="6">
    <source>
        <dbReference type="ARBA" id="ARBA00022679"/>
    </source>
</evidence>
<dbReference type="SUPFAM" id="SSF53335">
    <property type="entry name" value="S-adenosyl-L-methionine-dependent methyltransferases"/>
    <property type="match status" value="1"/>
</dbReference>
<dbReference type="CDD" id="cd02440">
    <property type="entry name" value="AdoMet_MTases"/>
    <property type="match status" value="1"/>
</dbReference>
<name>X6M056_RETFI</name>
<keyword evidence="6 8" id="KW-0808">Transferase</keyword>
<dbReference type="GO" id="GO:0032259">
    <property type="term" value="P:methylation"/>
    <property type="evidence" value="ECO:0007669"/>
    <property type="project" value="UniProtKB-KW"/>
</dbReference>
<dbReference type="PANTHER" id="PTHR11579:SF0">
    <property type="entry name" value="PROTEIN-L-ISOASPARTATE(D-ASPARTATE) O-METHYLTRANSFERASE"/>
    <property type="match status" value="1"/>
</dbReference>
<organism evidence="8 9">
    <name type="scientific">Reticulomyxa filosa</name>
    <dbReference type="NCBI Taxonomy" id="46433"/>
    <lineage>
        <taxon>Eukaryota</taxon>
        <taxon>Sar</taxon>
        <taxon>Rhizaria</taxon>
        <taxon>Retaria</taxon>
        <taxon>Foraminifera</taxon>
        <taxon>Monothalamids</taxon>
        <taxon>Reticulomyxidae</taxon>
        <taxon>Reticulomyxa</taxon>
    </lineage>
</organism>
<comment type="caution">
    <text evidence="8">The sequence shown here is derived from an EMBL/GenBank/DDBJ whole genome shotgun (WGS) entry which is preliminary data.</text>
</comment>
<dbReference type="PANTHER" id="PTHR11579">
    <property type="entry name" value="PROTEIN-L-ISOASPARTATE O-METHYLTRANSFERASE"/>
    <property type="match status" value="1"/>
</dbReference>
<keyword evidence="5 8" id="KW-0489">Methyltransferase</keyword>
<evidence type="ECO:0000256" key="7">
    <source>
        <dbReference type="ARBA" id="ARBA00022691"/>
    </source>
</evidence>
<dbReference type="GO" id="GO:0004719">
    <property type="term" value="F:protein-L-isoaspartate (D-aspartate) O-methyltransferase activity"/>
    <property type="evidence" value="ECO:0007669"/>
    <property type="project" value="UniProtKB-EC"/>
</dbReference>
<dbReference type="GO" id="GO:0005737">
    <property type="term" value="C:cytoplasm"/>
    <property type="evidence" value="ECO:0007669"/>
    <property type="project" value="UniProtKB-SubCell"/>
</dbReference>
<accession>X6M056</accession>
<keyword evidence="7" id="KW-0949">S-adenosyl-L-methionine</keyword>
<dbReference type="EMBL" id="ASPP01026647">
    <property type="protein sequence ID" value="ETO06971.1"/>
    <property type="molecule type" value="Genomic_DNA"/>
</dbReference>
<evidence type="ECO:0000313" key="9">
    <source>
        <dbReference type="Proteomes" id="UP000023152"/>
    </source>
</evidence>
<comment type="subcellular location">
    <subcellularLocation>
        <location evidence="1">Cytoplasm</location>
    </subcellularLocation>
</comment>
<evidence type="ECO:0000256" key="2">
    <source>
        <dbReference type="ARBA" id="ARBA00005369"/>
    </source>
</evidence>
<evidence type="ECO:0000313" key="8">
    <source>
        <dbReference type="EMBL" id="ETO06971.1"/>
    </source>
</evidence>
<dbReference type="Gene3D" id="3.40.50.150">
    <property type="entry name" value="Vaccinia Virus protein VP39"/>
    <property type="match status" value="1"/>
</dbReference>
<dbReference type="InterPro" id="IPR000682">
    <property type="entry name" value="PCMT"/>
</dbReference>
<sequence length="167" mass="18886">MFFIQWICLHCIRKKDVGSGSGYWSVVVAEYIVHSLPNKKPRVIGIEIEPGLVRQSIANTNKGHKRLLEQKYVEFVAGEVLQVLSDNKNKYVEKMFDCIHVGAASSVNQKNVLRNYLKIGGMMIIPLDDPATSSTVMTMVTRQSQNGFNESPDIFVRYVPLRSNIKI</sequence>
<keyword evidence="9" id="KW-1185">Reference proteome</keyword>
<proteinExistence type="inferred from homology"/>
<dbReference type="AlphaFoldDB" id="X6M056"/>
<evidence type="ECO:0000256" key="4">
    <source>
        <dbReference type="ARBA" id="ARBA00022490"/>
    </source>
</evidence>
<keyword evidence="4" id="KW-0963">Cytoplasm</keyword>
<dbReference type="EC" id="2.1.1.77" evidence="3"/>